<reference evidence="2 3" key="1">
    <citation type="submission" date="2024-12" db="EMBL/GenBank/DDBJ databases">
        <authorList>
            <person name="Hu S."/>
        </authorList>
    </citation>
    <scope>NUCLEOTIDE SEQUENCE [LARGE SCALE GENOMIC DNA]</scope>
    <source>
        <strain evidence="2 3">THG-T11</strain>
    </source>
</reference>
<dbReference type="Gene3D" id="3.10.129.10">
    <property type="entry name" value="Hotdog Thioesterase"/>
    <property type="match status" value="1"/>
</dbReference>
<dbReference type="Pfam" id="PF01575">
    <property type="entry name" value="MaoC_dehydratas"/>
    <property type="match status" value="1"/>
</dbReference>
<dbReference type="InterPro" id="IPR029069">
    <property type="entry name" value="HotDog_dom_sf"/>
</dbReference>
<protein>
    <submittedName>
        <fullName evidence="2">MaoC family dehydratase</fullName>
    </submittedName>
</protein>
<evidence type="ECO:0000313" key="2">
    <source>
        <dbReference type="EMBL" id="MFN0254195.1"/>
    </source>
</evidence>
<name>A0ABW9J2F1_9SPHI</name>
<dbReference type="EMBL" id="SSHJ02000001">
    <property type="protein sequence ID" value="MFN0254195.1"/>
    <property type="molecule type" value="Genomic_DNA"/>
</dbReference>
<organism evidence="2 3">
    <name type="scientific">Pedobacter ureilyticus</name>
    <dbReference type="NCBI Taxonomy" id="1393051"/>
    <lineage>
        <taxon>Bacteria</taxon>
        <taxon>Pseudomonadati</taxon>
        <taxon>Bacteroidota</taxon>
        <taxon>Sphingobacteriia</taxon>
        <taxon>Sphingobacteriales</taxon>
        <taxon>Sphingobacteriaceae</taxon>
        <taxon>Pedobacter</taxon>
    </lineage>
</organism>
<comment type="caution">
    <text evidence="2">The sequence shown here is derived from an EMBL/GenBank/DDBJ whole genome shotgun (WGS) entry which is preliminary data.</text>
</comment>
<dbReference type="PANTHER" id="PTHR42993:SF1">
    <property type="entry name" value="MAOC-LIKE DEHYDRATASE DOMAIN-CONTAINING PROTEIN"/>
    <property type="match status" value="1"/>
</dbReference>
<dbReference type="PANTHER" id="PTHR42993">
    <property type="entry name" value="MAOC-LIKE DEHYDRATASE DOMAIN-CONTAINING PROTEIN"/>
    <property type="match status" value="1"/>
</dbReference>
<gene>
    <name evidence="2" type="ORF">E6A44_001320</name>
</gene>
<evidence type="ECO:0000313" key="3">
    <source>
        <dbReference type="Proteomes" id="UP001517247"/>
    </source>
</evidence>
<dbReference type="InterPro" id="IPR002539">
    <property type="entry name" value="MaoC-like_dom"/>
</dbReference>
<dbReference type="InterPro" id="IPR039375">
    <property type="entry name" value="NodN-like"/>
</dbReference>
<dbReference type="CDD" id="cd03450">
    <property type="entry name" value="NodN"/>
    <property type="match status" value="1"/>
</dbReference>
<dbReference type="SUPFAM" id="SSF54637">
    <property type="entry name" value="Thioesterase/thiol ester dehydrase-isomerase"/>
    <property type="match status" value="1"/>
</dbReference>
<dbReference type="RefSeq" id="WP_138721369.1">
    <property type="nucleotide sequence ID" value="NZ_SSHJ02000001.1"/>
</dbReference>
<proteinExistence type="predicted"/>
<sequence length="153" mass="17430">MIKIYSHDEFAAYEGKELGLSNWYKITQEQINKFADATLDHQWIHTDPERAATESPFKATIAHGYLTLSLLPFLWQQIISIGNLKMEINYGIENLKFGQAVTVDSEVRLIAKLKSIVNLRGTTKVVLDATLEIKDQKKPAFNGDVVFLYHFIS</sequence>
<dbReference type="Proteomes" id="UP001517247">
    <property type="component" value="Unassembled WGS sequence"/>
</dbReference>
<feature type="domain" description="MaoC-like" evidence="1">
    <location>
        <begin position="11"/>
        <end position="126"/>
    </location>
</feature>
<keyword evidence="3" id="KW-1185">Reference proteome</keyword>
<evidence type="ECO:0000259" key="1">
    <source>
        <dbReference type="Pfam" id="PF01575"/>
    </source>
</evidence>
<accession>A0ABW9J2F1</accession>